<evidence type="ECO:0000256" key="1">
    <source>
        <dbReference type="ARBA" id="ARBA00023015"/>
    </source>
</evidence>
<evidence type="ECO:0000313" key="6">
    <source>
        <dbReference type="EMBL" id="BBO76590.1"/>
    </source>
</evidence>
<dbReference type="PROSITE" id="PS01081">
    <property type="entry name" value="HTH_TETR_1"/>
    <property type="match status" value="1"/>
</dbReference>
<evidence type="ECO:0000259" key="5">
    <source>
        <dbReference type="PROSITE" id="PS50977"/>
    </source>
</evidence>
<feature type="DNA-binding region" description="H-T-H motif" evidence="4">
    <location>
        <begin position="38"/>
        <end position="57"/>
    </location>
</feature>
<keyword evidence="7" id="KW-1185">Reference proteome</keyword>
<gene>
    <name evidence="6" type="ORF">DSCW_40070</name>
</gene>
<protein>
    <recommendedName>
        <fullName evidence="5">HTH tetR-type domain-containing protein</fullName>
    </recommendedName>
</protein>
<evidence type="ECO:0000256" key="4">
    <source>
        <dbReference type="PROSITE-ProRule" id="PRU00335"/>
    </source>
</evidence>
<keyword evidence="2 4" id="KW-0238">DNA-binding</keyword>
<dbReference type="GO" id="GO:0003677">
    <property type="term" value="F:DNA binding"/>
    <property type="evidence" value="ECO:0007669"/>
    <property type="project" value="UniProtKB-UniRule"/>
</dbReference>
<dbReference type="Proteomes" id="UP000427769">
    <property type="component" value="Chromosome"/>
</dbReference>
<dbReference type="Pfam" id="PF00440">
    <property type="entry name" value="TetR_N"/>
    <property type="match status" value="1"/>
</dbReference>
<evidence type="ECO:0000256" key="2">
    <source>
        <dbReference type="ARBA" id="ARBA00023125"/>
    </source>
</evidence>
<dbReference type="EMBL" id="AP021875">
    <property type="protein sequence ID" value="BBO76590.1"/>
    <property type="molecule type" value="Genomic_DNA"/>
</dbReference>
<organism evidence="6 7">
    <name type="scientific">Desulfosarcina widdelii</name>
    <dbReference type="NCBI Taxonomy" id="947919"/>
    <lineage>
        <taxon>Bacteria</taxon>
        <taxon>Pseudomonadati</taxon>
        <taxon>Thermodesulfobacteriota</taxon>
        <taxon>Desulfobacteria</taxon>
        <taxon>Desulfobacterales</taxon>
        <taxon>Desulfosarcinaceae</taxon>
        <taxon>Desulfosarcina</taxon>
    </lineage>
</organism>
<dbReference type="KEGG" id="dwd:DSCW_40070"/>
<reference evidence="6 7" key="1">
    <citation type="submission" date="2019-11" db="EMBL/GenBank/DDBJ databases">
        <title>Comparative genomics of hydrocarbon-degrading Desulfosarcina strains.</title>
        <authorList>
            <person name="Watanabe M."/>
            <person name="Kojima H."/>
            <person name="Fukui M."/>
        </authorList>
    </citation>
    <scope>NUCLEOTIDE SEQUENCE [LARGE SCALE GENOMIC DNA]</scope>
    <source>
        <strain evidence="6 7">PP31</strain>
    </source>
</reference>
<dbReference type="InterPro" id="IPR036271">
    <property type="entry name" value="Tet_transcr_reg_TetR-rel_C_sf"/>
</dbReference>
<dbReference type="PANTHER" id="PTHR47506:SF6">
    <property type="entry name" value="HTH-TYPE TRANSCRIPTIONAL REPRESSOR NEMR"/>
    <property type="match status" value="1"/>
</dbReference>
<name>A0A5K7Z759_9BACT</name>
<dbReference type="SUPFAM" id="SSF46689">
    <property type="entry name" value="Homeodomain-like"/>
    <property type="match status" value="1"/>
</dbReference>
<accession>A0A5K7Z759</accession>
<dbReference type="InterPro" id="IPR009057">
    <property type="entry name" value="Homeodomain-like_sf"/>
</dbReference>
<dbReference type="PANTHER" id="PTHR47506">
    <property type="entry name" value="TRANSCRIPTIONAL REGULATORY PROTEIN"/>
    <property type="match status" value="1"/>
</dbReference>
<dbReference type="InterPro" id="IPR023772">
    <property type="entry name" value="DNA-bd_HTH_TetR-type_CS"/>
</dbReference>
<dbReference type="InterPro" id="IPR011075">
    <property type="entry name" value="TetR_C"/>
</dbReference>
<dbReference type="SUPFAM" id="SSF48498">
    <property type="entry name" value="Tetracyclin repressor-like, C-terminal domain"/>
    <property type="match status" value="1"/>
</dbReference>
<dbReference type="InterPro" id="IPR001647">
    <property type="entry name" value="HTH_TetR"/>
</dbReference>
<dbReference type="Gene3D" id="1.10.357.10">
    <property type="entry name" value="Tetracycline Repressor, domain 2"/>
    <property type="match status" value="1"/>
</dbReference>
<keyword evidence="3" id="KW-0804">Transcription</keyword>
<proteinExistence type="predicted"/>
<dbReference type="PRINTS" id="PR00455">
    <property type="entry name" value="HTHTETR"/>
</dbReference>
<keyword evidence="1" id="KW-0805">Transcription regulation</keyword>
<evidence type="ECO:0000313" key="7">
    <source>
        <dbReference type="Proteomes" id="UP000427769"/>
    </source>
</evidence>
<feature type="domain" description="HTH tetR-type" evidence="5">
    <location>
        <begin position="15"/>
        <end position="75"/>
    </location>
</feature>
<dbReference type="Pfam" id="PF16925">
    <property type="entry name" value="TetR_C_13"/>
    <property type="match status" value="1"/>
</dbReference>
<sequence length="207" mass="23583">MVFYKGDATMSVKGELTRKNIIEKSLQLFSVKGYFNTSISDILQATGLTKGGLYCHFKSKEDVWRAVYDDAVQIWKAAVFNNLNSAVDPLERIQRTIENVLLDYLGKDVFDGGCFFVNMLVEMTGQSDRMGRHILKGFVGFSKLFQSWLAEAERSDILKPGLDHREISNFIVITLNGAATLYMSSRDKAVLEQTNDQLRFYIQQLRK</sequence>
<evidence type="ECO:0000256" key="3">
    <source>
        <dbReference type="ARBA" id="ARBA00023163"/>
    </source>
</evidence>
<dbReference type="AlphaFoldDB" id="A0A5K7Z759"/>
<dbReference type="PROSITE" id="PS50977">
    <property type="entry name" value="HTH_TETR_2"/>
    <property type="match status" value="1"/>
</dbReference>